<feature type="domain" description="WRKY" evidence="8">
    <location>
        <begin position="147"/>
        <end position="211"/>
    </location>
</feature>
<keyword evidence="7" id="KW-0812">Transmembrane</keyword>
<dbReference type="SUPFAM" id="SSF118290">
    <property type="entry name" value="WRKY DNA-binding domain"/>
    <property type="match status" value="1"/>
</dbReference>
<dbReference type="GO" id="GO:0003700">
    <property type="term" value="F:DNA-binding transcription factor activity"/>
    <property type="evidence" value="ECO:0007669"/>
    <property type="project" value="InterPro"/>
</dbReference>
<reference evidence="9 10" key="1">
    <citation type="submission" date="2018-10" db="EMBL/GenBank/DDBJ databases">
        <title>A high-quality apple genome assembly.</title>
        <authorList>
            <person name="Hu J."/>
        </authorList>
    </citation>
    <scope>NUCLEOTIDE SEQUENCE [LARGE SCALE GENOMIC DNA]</scope>
    <source>
        <strain evidence="10">cv. HFTH1</strain>
        <tissue evidence="9">Young leaf</tissue>
    </source>
</reference>
<feature type="transmembrane region" description="Helical" evidence="7">
    <location>
        <begin position="427"/>
        <end position="445"/>
    </location>
</feature>
<evidence type="ECO:0000313" key="9">
    <source>
        <dbReference type="EMBL" id="RXH82013.1"/>
    </source>
</evidence>
<feature type="transmembrane region" description="Helical" evidence="7">
    <location>
        <begin position="346"/>
        <end position="364"/>
    </location>
</feature>
<feature type="transmembrane region" description="Helical" evidence="7">
    <location>
        <begin position="376"/>
        <end position="395"/>
    </location>
</feature>
<dbReference type="PANTHER" id="PTHR31282">
    <property type="entry name" value="WRKY TRANSCRIPTION FACTOR 21-RELATED"/>
    <property type="match status" value="1"/>
</dbReference>
<keyword evidence="3" id="KW-0238">DNA-binding</keyword>
<comment type="caution">
    <text evidence="9">The sequence shown here is derived from an EMBL/GenBank/DDBJ whole genome shotgun (WGS) entry which is preliminary data.</text>
</comment>
<dbReference type="InterPro" id="IPR032630">
    <property type="entry name" value="P_typ_ATPase_c"/>
</dbReference>
<dbReference type="Gene3D" id="2.20.25.80">
    <property type="entry name" value="WRKY domain"/>
    <property type="match status" value="1"/>
</dbReference>
<evidence type="ECO:0000256" key="1">
    <source>
        <dbReference type="ARBA" id="ARBA00004123"/>
    </source>
</evidence>
<evidence type="ECO:0000256" key="6">
    <source>
        <dbReference type="SAM" id="MobiDB-lite"/>
    </source>
</evidence>
<dbReference type="AlphaFoldDB" id="A0A498ILB8"/>
<accession>A0A498ILB8</accession>
<dbReference type="Pfam" id="PF03106">
    <property type="entry name" value="WRKY"/>
    <property type="match status" value="1"/>
</dbReference>
<dbReference type="Proteomes" id="UP000290289">
    <property type="component" value="Chromosome 12"/>
</dbReference>
<evidence type="ECO:0000256" key="3">
    <source>
        <dbReference type="ARBA" id="ARBA00023125"/>
    </source>
</evidence>
<keyword evidence="10" id="KW-1185">Reference proteome</keyword>
<evidence type="ECO:0000259" key="8">
    <source>
        <dbReference type="PROSITE" id="PS50811"/>
    </source>
</evidence>
<organism evidence="9 10">
    <name type="scientific">Malus domestica</name>
    <name type="common">Apple</name>
    <name type="synonym">Pyrus malus</name>
    <dbReference type="NCBI Taxonomy" id="3750"/>
    <lineage>
        <taxon>Eukaryota</taxon>
        <taxon>Viridiplantae</taxon>
        <taxon>Streptophyta</taxon>
        <taxon>Embryophyta</taxon>
        <taxon>Tracheophyta</taxon>
        <taxon>Spermatophyta</taxon>
        <taxon>Magnoliopsida</taxon>
        <taxon>eudicotyledons</taxon>
        <taxon>Gunneridae</taxon>
        <taxon>Pentapetalae</taxon>
        <taxon>rosids</taxon>
        <taxon>fabids</taxon>
        <taxon>Rosales</taxon>
        <taxon>Rosaceae</taxon>
        <taxon>Amygdaloideae</taxon>
        <taxon>Maleae</taxon>
        <taxon>Malus</taxon>
    </lineage>
</organism>
<evidence type="ECO:0000256" key="7">
    <source>
        <dbReference type="SAM" id="Phobius"/>
    </source>
</evidence>
<evidence type="ECO:0000256" key="5">
    <source>
        <dbReference type="ARBA" id="ARBA00023242"/>
    </source>
</evidence>
<gene>
    <name evidence="9" type="ORF">DVH24_036354</name>
</gene>
<sequence>MQWSWPESVLSNRERMVEELIQGRELASQLSRVFDNRPILVNGVDGGSDEGTVNKILGSFVNTLLILNGKESDQEFVPDQIQGNSNDVSGGGGGADSSSWVGNHDHAAVIKSEDYTEEEISCKSTSTFKDRRGSYKRRKTSHSWTRDIPALIADGHAWRKYGQKNIHNAKHPRNYFRCTHKYDQACKATKHVQQVQDHPSVFRTTYYGTHSCRDYLKTSELVLDCTNPRDSSKFISFDNVNCFTNKQEHPFPASFTSSSVKKELVVKATSDHTVTSHHNHSLPSDYLVLHDDLMEFASSEPMGGFSSSIDQYDHDDVFLRMFAETLLQYPKLYGAGHRHEAYNLHLFWITMLDTLWQSLVLFYVPLFTYKDSSIDIRSMGSLWTIAVVVLVNIHLALDIHRWVSITHIAVWGSIIMTIYHLAKSPTYWIAILLITVVALLPRFVFKVVNHIFCPSDIQIAADEILNRQRKHLSSKQDDSPTRYYPFWAPTTPLLTSQWFINPENTLTPFSLNFRVHTKPEASELSKGLVPARGLLEFTGFGFYRNSEVKRVRARAFP</sequence>
<feature type="transmembrane region" description="Helical" evidence="7">
    <location>
        <begin position="402"/>
        <end position="421"/>
    </location>
</feature>
<dbReference type="InterPro" id="IPR036576">
    <property type="entry name" value="WRKY_dom_sf"/>
</dbReference>
<dbReference type="GO" id="GO:0005634">
    <property type="term" value="C:nucleus"/>
    <property type="evidence" value="ECO:0007669"/>
    <property type="project" value="UniProtKB-SubCell"/>
</dbReference>
<keyword evidence="4" id="KW-0804">Transcription</keyword>
<evidence type="ECO:0000313" key="10">
    <source>
        <dbReference type="Proteomes" id="UP000290289"/>
    </source>
</evidence>
<dbReference type="EMBL" id="RDQH01000338">
    <property type="protein sequence ID" value="RXH82013.1"/>
    <property type="molecule type" value="Genomic_DNA"/>
</dbReference>
<dbReference type="InterPro" id="IPR044810">
    <property type="entry name" value="WRKY_plant"/>
</dbReference>
<keyword evidence="5" id="KW-0539">Nucleus</keyword>
<comment type="subcellular location">
    <subcellularLocation>
        <location evidence="1">Nucleus</location>
    </subcellularLocation>
</comment>
<name>A0A498ILB8_MALDO</name>
<dbReference type="Pfam" id="PF16212">
    <property type="entry name" value="PhoLip_ATPase_C"/>
    <property type="match status" value="1"/>
</dbReference>
<dbReference type="SMART" id="SM00774">
    <property type="entry name" value="WRKY"/>
    <property type="match status" value="1"/>
</dbReference>
<dbReference type="InterPro" id="IPR003657">
    <property type="entry name" value="WRKY_dom"/>
</dbReference>
<feature type="region of interest" description="Disordered" evidence="6">
    <location>
        <begin position="77"/>
        <end position="101"/>
    </location>
</feature>
<keyword evidence="7" id="KW-0472">Membrane</keyword>
<keyword evidence="2" id="KW-0805">Transcription regulation</keyword>
<evidence type="ECO:0000256" key="2">
    <source>
        <dbReference type="ARBA" id="ARBA00023015"/>
    </source>
</evidence>
<evidence type="ECO:0000256" key="4">
    <source>
        <dbReference type="ARBA" id="ARBA00023163"/>
    </source>
</evidence>
<keyword evidence="7" id="KW-1133">Transmembrane helix</keyword>
<proteinExistence type="predicted"/>
<dbReference type="GO" id="GO:0043565">
    <property type="term" value="F:sequence-specific DNA binding"/>
    <property type="evidence" value="ECO:0007669"/>
    <property type="project" value="InterPro"/>
</dbReference>
<protein>
    <recommendedName>
        <fullName evidence="8">WRKY domain-containing protein</fullName>
    </recommendedName>
</protein>
<dbReference type="PROSITE" id="PS50811">
    <property type="entry name" value="WRKY"/>
    <property type="match status" value="1"/>
</dbReference>